<dbReference type="InterPro" id="IPR017592">
    <property type="entry name" value="Pilus_assmbl_Flp-typ_CpaB"/>
</dbReference>
<accession>A0ABN0WKF5</accession>
<dbReference type="Proteomes" id="UP001500782">
    <property type="component" value="Unassembled WGS sequence"/>
</dbReference>
<evidence type="ECO:0000313" key="2">
    <source>
        <dbReference type="EMBL" id="GAA0340437.1"/>
    </source>
</evidence>
<dbReference type="EMBL" id="BAAADJ010000058">
    <property type="protein sequence ID" value="GAA0340437.1"/>
    <property type="molecule type" value="Genomic_DNA"/>
</dbReference>
<feature type="domain" description="SAF" evidence="1">
    <location>
        <begin position="39"/>
        <end position="101"/>
    </location>
</feature>
<proteinExistence type="predicted"/>
<evidence type="ECO:0000259" key="1">
    <source>
        <dbReference type="SMART" id="SM00858"/>
    </source>
</evidence>
<dbReference type="Pfam" id="PF16976">
    <property type="entry name" value="RcpC"/>
    <property type="match status" value="1"/>
</dbReference>
<name>A0ABN0WKF5_9BACI</name>
<reference evidence="2 3" key="1">
    <citation type="journal article" date="2019" name="Int. J. Syst. Evol. Microbiol.">
        <title>The Global Catalogue of Microorganisms (GCM) 10K type strain sequencing project: providing services to taxonomists for standard genome sequencing and annotation.</title>
        <authorList>
            <consortium name="The Broad Institute Genomics Platform"/>
            <consortium name="The Broad Institute Genome Sequencing Center for Infectious Disease"/>
            <person name="Wu L."/>
            <person name="Ma J."/>
        </authorList>
    </citation>
    <scope>NUCLEOTIDE SEQUENCE [LARGE SCALE GENOMIC DNA]</scope>
    <source>
        <strain evidence="2 3">JCM 9731</strain>
    </source>
</reference>
<dbReference type="RefSeq" id="WP_343801509.1">
    <property type="nucleotide sequence ID" value="NZ_BAAADJ010000058.1"/>
</dbReference>
<dbReference type="Gene3D" id="3.90.1210.10">
    <property type="entry name" value="Antifreeze-like/N-acetylneuraminic acid synthase C-terminal domain"/>
    <property type="match status" value="1"/>
</dbReference>
<dbReference type="NCBIfam" id="TIGR03177">
    <property type="entry name" value="pilus_cpaB"/>
    <property type="match status" value="1"/>
</dbReference>
<organism evidence="2 3">
    <name type="scientific">Bacillus carboniphilus</name>
    <dbReference type="NCBI Taxonomy" id="86663"/>
    <lineage>
        <taxon>Bacteria</taxon>
        <taxon>Bacillati</taxon>
        <taxon>Bacillota</taxon>
        <taxon>Bacilli</taxon>
        <taxon>Bacillales</taxon>
        <taxon>Bacillaceae</taxon>
        <taxon>Bacillus</taxon>
    </lineage>
</organism>
<dbReference type="SMART" id="SM00858">
    <property type="entry name" value="SAF"/>
    <property type="match status" value="1"/>
</dbReference>
<protein>
    <recommendedName>
        <fullName evidence="1">SAF domain-containing protein</fullName>
    </recommendedName>
</protein>
<dbReference type="CDD" id="cd11614">
    <property type="entry name" value="SAF_CpaB_FlgA_like"/>
    <property type="match status" value="1"/>
</dbReference>
<dbReference type="InterPro" id="IPR013974">
    <property type="entry name" value="SAF"/>
</dbReference>
<comment type="caution">
    <text evidence="2">The sequence shown here is derived from an EMBL/GenBank/DDBJ whole genome shotgun (WGS) entry which is preliminary data.</text>
</comment>
<dbReference type="InterPro" id="IPR031571">
    <property type="entry name" value="RcpC_dom"/>
</dbReference>
<evidence type="ECO:0000313" key="3">
    <source>
        <dbReference type="Proteomes" id="UP001500782"/>
    </source>
</evidence>
<gene>
    <name evidence="2" type="ORF">GCM10008967_33500</name>
</gene>
<keyword evidence="3" id="KW-1185">Reference proteome</keyword>
<sequence>MRSKIILMLALLMGVVTTVLFFNYMKQFDTETVAKQNLTTVVAAKEKILKNEVISTEKLMTIEVPTEGLHSNVIKSMEGLSGQYATAVIEPGEVLLDHRVMDEKEETVFVSRKLNEGMTAVSIGVNFVQSVSNLVEPEDQVNVIFSEVVQIGQEKVVRTEMLLENVRVLAVNRRMIETQNEEEPHEEYSAVTLEINPSDSVKLVNALERGNLHLAIHTRIVADVKKDSNE</sequence>